<name>A0A0A2KWY6_PENIT</name>
<dbReference type="PANTHER" id="PTHR10996">
    <property type="entry name" value="2-HYDROXYACID DEHYDROGENASE-RELATED"/>
    <property type="match status" value="1"/>
</dbReference>
<dbReference type="InterPro" id="IPR006140">
    <property type="entry name" value="D-isomer_DH_NAD-bd"/>
</dbReference>
<proteinExistence type="predicted"/>
<dbReference type="Gene3D" id="3.40.50.720">
    <property type="entry name" value="NAD(P)-binding Rossmann-like Domain"/>
    <property type="match status" value="4"/>
</dbReference>
<dbReference type="GO" id="GO:0030267">
    <property type="term" value="F:glyoxylate reductase (NADPH) activity"/>
    <property type="evidence" value="ECO:0007669"/>
    <property type="project" value="TreeGrafter"/>
</dbReference>
<keyword evidence="4" id="KW-1185">Reference proteome</keyword>
<dbReference type="GO" id="GO:0016618">
    <property type="term" value="F:hydroxypyruvate reductase [NAD(P)H] activity"/>
    <property type="evidence" value="ECO:0007669"/>
    <property type="project" value="TreeGrafter"/>
</dbReference>
<keyword evidence="1" id="KW-0560">Oxidoreductase</keyword>
<feature type="domain" description="D-isomer specific 2-hydroxyacid dehydrogenase NAD-binding" evidence="2">
    <location>
        <begin position="91"/>
        <end position="175"/>
    </location>
</feature>
<evidence type="ECO:0000313" key="3">
    <source>
        <dbReference type="EMBL" id="KGO71443.1"/>
    </source>
</evidence>
<gene>
    <name evidence="3" type="ORF">PITC_051280</name>
</gene>
<dbReference type="OrthoDB" id="9991913at2759"/>
<evidence type="ECO:0000259" key="2">
    <source>
        <dbReference type="Pfam" id="PF02826"/>
    </source>
</evidence>
<dbReference type="GO" id="GO:0005829">
    <property type="term" value="C:cytosol"/>
    <property type="evidence" value="ECO:0007669"/>
    <property type="project" value="TreeGrafter"/>
</dbReference>
<organism evidence="3 4">
    <name type="scientific">Penicillium italicum</name>
    <name type="common">Blue mold</name>
    <dbReference type="NCBI Taxonomy" id="40296"/>
    <lineage>
        <taxon>Eukaryota</taxon>
        <taxon>Fungi</taxon>
        <taxon>Dikarya</taxon>
        <taxon>Ascomycota</taxon>
        <taxon>Pezizomycotina</taxon>
        <taxon>Eurotiomycetes</taxon>
        <taxon>Eurotiomycetidae</taxon>
        <taxon>Eurotiales</taxon>
        <taxon>Aspergillaceae</taxon>
        <taxon>Penicillium</taxon>
    </lineage>
</organism>
<dbReference type="HOGENOM" id="CLU_019796_1_2_1"/>
<dbReference type="AlphaFoldDB" id="A0A0A2KWY6"/>
<comment type="caution">
    <text evidence="3">The sequence shown here is derived from an EMBL/GenBank/DDBJ whole genome shotgun (WGS) entry which is preliminary data.</text>
</comment>
<accession>A0A0A2KWY6</accession>
<dbReference type="EMBL" id="JQGA01000927">
    <property type="protein sequence ID" value="KGO71443.1"/>
    <property type="molecule type" value="Genomic_DNA"/>
</dbReference>
<dbReference type="SUPFAM" id="SSF51735">
    <property type="entry name" value="NAD(P)-binding Rossmann-fold domains"/>
    <property type="match status" value="1"/>
</dbReference>
<dbReference type="PANTHER" id="PTHR10996:SF281">
    <property type="entry name" value="D-ISOMER SPECIFIC 2-HYDROXYACID DEHYDROGENASE NAD-BINDING DOMAIN-CONTAINING PROTEIN-RELATED"/>
    <property type="match status" value="1"/>
</dbReference>
<dbReference type="STRING" id="40296.A0A0A2KWY6"/>
<protein>
    <submittedName>
        <fullName evidence="3">D-isomer specific 2-hydroxyacid dehydrogenase, NAD-binding</fullName>
    </submittedName>
</protein>
<dbReference type="Pfam" id="PF02826">
    <property type="entry name" value="2-Hacid_dh_C"/>
    <property type="match status" value="1"/>
</dbReference>
<dbReference type="Proteomes" id="UP000030104">
    <property type="component" value="Unassembled WGS sequence"/>
</dbReference>
<dbReference type="InterPro" id="IPR036291">
    <property type="entry name" value="NAD(P)-bd_dom_sf"/>
</dbReference>
<dbReference type="GO" id="GO:0051287">
    <property type="term" value="F:NAD binding"/>
    <property type="evidence" value="ECO:0007669"/>
    <property type="project" value="InterPro"/>
</dbReference>
<sequence>MTNPMVLHLGDGIHWYSDQYSKFKDAFQIRRFCSMSRLGFIRTLKERQLSDFVAIYRPFWNRGGEMRNLDENLVSLLLDSRKVYASASAGAGHTLRIVGFGQIGRRTAEKAFLALNMNIHYRDIVQMPARLEAVSKATYHKDMDSLLAVFDCAMVSTPFSGETLLHASQLARMKAADALKSGKLAAAGLDVHYIEPHVSPELACMKKVEMMAHNAGASSVDSHIGFEKLGNRVIENYHFALLLPSHAFYSTPTFLANRLKPTGMNGQAAAVPSGLAAAAAAPSITPLSIRQAFEVGIVNLRASIDQLDAMASSGNFDPAYFEDLSERILDTKIEFANQIRRWRNRQDAVILANLYGRLIGAMPDEDGVIP</sequence>
<evidence type="ECO:0000256" key="1">
    <source>
        <dbReference type="ARBA" id="ARBA00023002"/>
    </source>
</evidence>
<evidence type="ECO:0000313" key="4">
    <source>
        <dbReference type="Proteomes" id="UP000030104"/>
    </source>
</evidence>
<reference evidence="3 4" key="1">
    <citation type="journal article" date="2015" name="Mol. Plant Microbe Interact.">
        <title>Genome, transcriptome, and functional analyses of Penicillium expansum provide new insights into secondary metabolism and pathogenicity.</title>
        <authorList>
            <person name="Ballester A.R."/>
            <person name="Marcet-Houben M."/>
            <person name="Levin E."/>
            <person name="Sela N."/>
            <person name="Selma-Lazaro C."/>
            <person name="Carmona L."/>
            <person name="Wisniewski M."/>
            <person name="Droby S."/>
            <person name="Gonzalez-Candelas L."/>
            <person name="Gabaldon T."/>
        </authorList>
    </citation>
    <scope>NUCLEOTIDE SEQUENCE [LARGE SCALE GENOMIC DNA]</scope>
    <source>
        <strain evidence="3 4">PHI-1</strain>
    </source>
</reference>
<dbReference type="PhylomeDB" id="A0A0A2KWY6"/>
<dbReference type="InterPro" id="IPR050223">
    <property type="entry name" value="D-isomer_2-hydroxyacid_DH"/>
</dbReference>